<dbReference type="PANTHER" id="PTHR47150:SF5">
    <property type="entry name" value="OS07G0546750 PROTEIN"/>
    <property type="match status" value="1"/>
</dbReference>
<organism evidence="1 2">
    <name type="scientific">Brassica oleracea var. oleracea</name>
    <dbReference type="NCBI Taxonomy" id="109376"/>
    <lineage>
        <taxon>Eukaryota</taxon>
        <taxon>Viridiplantae</taxon>
        <taxon>Streptophyta</taxon>
        <taxon>Embryophyta</taxon>
        <taxon>Tracheophyta</taxon>
        <taxon>Spermatophyta</taxon>
        <taxon>Magnoliopsida</taxon>
        <taxon>eudicotyledons</taxon>
        <taxon>Gunneridae</taxon>
        <taxon>Pentapetalae</taxon>
        <taxon>rosids</taxon>
        <taxon>malvids</taxon>
        <taxon>Brassicales</taxon>
        <taxon>Brassicaceae</taxon>
        <taxon>Brassiceae</taxon>
        <taxon>Brassica</taxon>
    </lineage>
</organism>
<evidence type="ECO:0000313" key="2">
    <source>
        <dbReference type="Proteomes" id="UP000032141"/>
    </source>
</evidence>
<reference evidence="1 2" key="1">
    <citation type="journal article" date="2014" name="Genome Biol.">
        <title>Transcriptome and methylome profiling reveals relics of genome dominance in the mesopolyploid Brassica oleracea.</title>
        <authorList>
            <person name="Parkin I.A."/>
            <person name="Koh C."/>
            <person name="Tang H."/>
            <person name="Robinson S.J."/>
            <person name="Kagale S."/>
            <person name="Clarke W.E."/>
            <person name="Town C.D."/>
            <person name="Nixon J."/>
            <person name="Krishnakumar V."/>
            <person name="Bidwell S.L."/>
            <person name="Denoeud F."/>
            <person name="Belcram H."/>
            <person name="Links M.G."/>
            <person name="Just J."/>
            <person name="Clarke C."/>
            <person name="Bender T."/>
            <person name="Huebert T."/>
            <person name="Mason A.S."/>
            <person name="Pires J.C."/>
            <person name="Barker G."/>
            <person name="Moore J."/>
            <person name="Walley P.G."/>
            <person name="Manoli S."/>
            <person name="Batley J."/>
            <person name="Edwards D."/>
            <person name="Nelson M.N."/>
            <person name="Wang X."/>
            <person name="Paterson A.H."/>
            <person name="King G."/>
            <person name="Bancroft I."/>
            <person name="Chalhoub B."/>
            <person name="Sharpe A.G."/>
        </authorList>
    </citation>
    <scope>NUCLEOTIDE SEQUENCE</scope>
    <source>
        <strain evidence="1 2">cv. TO1000</strain>
    </source>
</reference>
<dbReference type="AlphaFoldDB" id="A0A0D3CPR9"/>
<accession>A0A0D3CPR9</accession>
<protein>
    <submittedName>
        <fullName evidence="1">Uncharacterized protein</fullName>
    </submittedName>
</protein>
<keyword evidence="2" id="KW-1185">Reference proteome</keyword>
<dbReference type="STRING" id="109376.A0A0D3CPR9"/>
<evidence type="ECO:0000313" key="1">
    <source>
        <dbReference type="EnsemblPlants" id="Bo6g022230.1"/>
    </source>
</evidence>
<reference evidence="1" key="2">
    <citation type="submission" date="2015-03" db="UniProtKB">
        <authorList>
            <consortium name="EnsemblPlants"/>
        </authorList>
    </citation>
    <scope>IDENTIFICATION</scope>
</reference>
<dbReference type="EnsemblPlants" id="Bo6g022230.1">
    <property type="protein sequence ID" value="Bo6g022230.1"/>
    <property type="gene ID" value="Bo6g022230"/>
</dbReference>
<proteinExistence type="predicted"/>
<dbReference type="Proteomes" id="UP000032141">
    <property type="component" value="Chromosome C6"/>
</dbReference>
<sequence>MFDQEIYSTFDSIVDVQANKPSRRAYIERDREQGHNIFWNDYFGGNPTYPPQMFRRHFRMNKPLFLRIVDRLSNDVPYFKQRRNAHGRYGLSALQKCTTAIRMLAYGQSGDTYDEYLRLGESTALLCLENFTNGIIQLFGDEYLRRPTPEDLQRLLDVGEDKYTDKVKRRGGQVREIRKPSGPYGGEGLGINPNRPGIFIHNRIPEPEPTRNGPVRFGFGSRQFIRWVLVLIIHGYRFGSGFYPKPNGYPFNPNSMLKKHRFVSFEG</sequence>
<dbReference type="PANTHER" id="PTHR47150">
    <property type="entry name" value="OS12G0169200 PROTEIN"/>
    <property type="match status" value="1"/>
</dbReference>
<dbReference type="Gramene" id="Bo6g022230.1">
    <property type="protein sequence ID" value="Bo6g022230.1"/>
    <property type="gene ID" value="Bo6g022230"/>
</dbReference>
<name>A0A0D3CPR9_BRAOL</name>
<dbReference type="HOGENOM" id="CLU_1043319_0_0_1"/>